<protein>
    <recommendedName>
        <fullName evidence="3">Transcriptional regulator</fullName>
    </recommendedName>
</protein>
<dbReference type="AlphaFoldDB" id="C2KJE5"/>
<dbReference type="Proteomes" id="UP000004283">
    <property type="component" value="Unassembled WGS sequence"/>
</dbReference>
<evidence type="ECO:0000313" key="2">
    <source>
        <dbReference type="Proteomes" id="UP000004283"/>
    </source>
</evidence>
<accession>C2KJE5</accession>
<gene>
    <name evidence="1" type="ORF">HMPREF0555_0761</name>
</gene>
<name>C2KJE5_LEUMC</name>
<proteinExistence type="predicted"/>
<reference evidence="1 2" key="1">
    <citation type="submission" date="2009-04" db="EMBL/GenBank/DDBJ databases">
        <authorList>
            <person name="Qin X."/>
            <person name="Bachman B."/>
            <person name="Battles P."/>
            <person name="Bell A."/>
            <person name="Bess C."/>
            <person name="Bickham C."/>
            <person name="Chaboub L."/>
            <person name="Chen D."/>
            <person name="Coyle M."/>
            <person name="Deiros D.R."/>
            <person name="Dinh H."/>
            <person name="Forbes L."/>
            <person name="Fowler G."/>
            <person name="Francisco L."/>
            <person name="Fu Q."/>
            <person name="Gubbala S."/>
            <person name="Hale W."/>
            <person name="Han Y."/>
            <person name="Hemphill L."/>
            <person name="Highlander S.K."/>
            <person name="Hirani K."/>
            <person name="Hogues M."/>
            <person name="Jackson L."/>
            <person name="Jakkamsetti A."/>
            <person name="Javaid M."/>
            <person name="Jiang H."/>
            <person name="Korchina V."/>
            <person name="Kovar C."/>
            <person name="Lara F."/>
            <person name="Lee S."/>
            <person name="Mata R."/>
            <person name="Mathew T."/>
            <person name="Moen C."/>
            <person name="Morales K."/>
            <person name="Munidasa M."/>
            <person name="Nazareth L."/>
            <person name="Ngo R."/>
            <person name="Nguyen L."/>
            <person name="Okwuonu G."/>
            <person name="Ongeri F."/>
            <person name="Patil S."/>
            <person name="Petrosino J."/>
            <person name="Pham C."/>
            <person name="Pham P."/>
            <person name="Pu L.-L."/>
            <person name="Puazo M."/>
            <person name="Raj R."/>
            <person name="Reid J."/>
            <person name="Rouhana J."/>
            <person name="Saada N."/>
            <person name="Shang Y."/>
            <person name="Simmons D."/>
            <person name="Thornton R."/>
            <person name="Warren J."/>
            <person name="Weissenberger G."/>
            <person name="Zhang J."/>
            <person name="Zhang L."/>
            <person name="Zhou C."/>
            <person name="Zhu D."/>
            <person name="Muzny D."/>
            <person name="Worley K."/>
            <person name="Gibbs R."/>
        </authorList>
    </citation>
    <scope>NUCLEOTIDE SEQUENCE [LARGE SCALE GENOMIC DNA]</scope>
    <source>
        <strain evidence="1 2">ATCC 19254</strain>
    </source>
</reference>
<comment type="caution">
    <text evidence="1">The sequence shown here is derived from an EMBL/GenBank/DDBJ whole genome shotgun (WGS) entry which is preliminary data.</text>
</comment>
<dbReference type="HOGENOM" id="CLU_2585456_0_0_9"/>
<evidence type="ECO:0008006" key="3">
    <source>
        <dbReference type="Google" id="ProtNLM"/>
    </source>
</evidence>
<dbReference type="EMBL" id="ACKV01000035">
    <property type="protein sequence ID" value="EEJ42682.1"/>
    <property type="molecule type" value="Genomic_DNA"/>
</dbReference>
<organism evidence="1 2">
    <name type="scientific">Leuconostoc mesenteroides subsp. cremoris ATCC 19254</name>
    <dbReference type="NCBI Taxonomy" id="586220"/>
    <lineage>
        <taxon>Bacteria</taxon>
        <taxon>Bacillati</taxon>
        <taxon>Bacillota</taxon>
        <taxon>Bacilli</taxon>
        <taxon>Lactobacillales</taxon>
        <taxon>Lactobacillaceae</taxon>
        <taxon>Leuconostoc</taxon>
    </lineage>
</organism>
<evidence type="ECO:0000313" key="1">
    <source>
        <dbReference type="EMBL" id="EEJ42682.1"/>
    </source>
</evidence>
<sequence length="80" mass="9410">MEVKNYFDGKKLTTLVERSKSVKQPNVKIITQLAIHNIKQKELAKRIGEREDETSRAINGGDAERFERIRNKIFDYFQIN</sequence>